<feature type="binding site" evidence="12">
    <location>
        <position position="294"/>
    </location>
    <ligand>
        <name>[4Fe-4S] cluster</name>
        <dbReference type="ChEBI" id="CHEBI:49883"/>
        <label>2</label>
        <note>4Fe-4S-substrate</note>
    </ligand>
</feature>
<evidence type="ECO:0000256" key="11">
    <source>
        <dbReference type="ARBA" id="ARBA00048697"/>
    </source>
</evidence>
<feature type="binding site" evidence="12">
    <location>
        <position position="297"/>
    </location>
    <ligand>
        <name>[4Fe-4S] cluster</name>
        <dbReference type="ChEBI" id="CHEBI:49883"/>
        <label>2</label>
        <note>4Fe-4S-substrate</note>
    </ligand>
</feature>
<dbReference type="InterPro" id="IPR058240">
    <property type="entry name" value="rSAM_sf"/>
</dbReference>
<dbReference type="HAMAP" id="MF_01225_B">
    <property type="entry name" value="MoaA_B"/>
    <property type="match status" value="1"/>
</dbReference>
<name>A0A1H9A0T9_9PSED</name>
<keyword evidence="5 12" id="KW-0547">Nucleotide-binding</keyword>
<feature type="binding site" evidence="12">
    <location>
        <position position="107"/>
    </location>
    <ligand>
        <name>S-adenosyl-L-methionine</name>
        <dbReference type="ChEBI" id="CHEBI:59789"/>
    </ligand>
</feature>
<dbReference type="Pfam" id="PF06463">
    <property type="entry name" value="Mob_synth_C"/>
    <property type="match status" value="1"/>
</dbReference>
<dbReference type="GO" id="GO:0061799">
    <property type="term" value="F:cyclic pyranopterin monophosphate synthase activity"/>
    <property type="evidence" value="ECO:0007669"/>
    <property type="project" value="TreeGrafter"/>
</dbReference>
<evidence type="ECO:0000256" key="2">
    <source>
        <dbReference type="ARBA" id="ARBA00022485"/>
    </source>
</evidence>
<feature type="binding site" evidence="12">
    <location>
        <position position="158"/>
    </location>
    <ligand>
        <name>S-adenosyl-L-methionine</name>
        <dbReference type="ChEBI" id="CHEBI:59789"/>
    </ligand>
</feature>
<dbReference type="GO" id="GO:0005525">
    <property type="term" value="F:GTP binding"/>
    <property type="evidence" value="ECO:0007669"/>
    <property type="project" value="UniProtKB-UniRule"/>
</dbReference>
<feature type="binding site" evidence="12">
    <location>
        <position position="67"/>
    </location>
    <ligand>
        <name>S-adenosyl-L-methionine</name>
        <dbReference type="ChEBI" id="CHEBI:59789"/>
    </ligand>
</feature>
<keyword evidence="7 12" id="KW-0411">Iron-sulfur</keyword>
<dbReference type="InterPro" id="IPR000385">
    <property type="entry name" value="MoaA_NifB_PqqE_Fe-S-bd_CS"/>
</dbReference>
<feature type="binding site" evidence="12">
    <location>
        <position position="65"/>
    </location>
    <ligand>
        <name>[4Fe-4S] cluster</name>
        <dbReference type="ChEBI" id="CHEBI:49883"/>
        <label>1</label>
        <note>4Fe-4S-S-AdoMet</note>
    </ligand>
</feature>
<evidence type="ECO:0000256" key="8">
    <source>
        <dbReference type="ARBA" id="ARBA00023134"/>
    </source>
</evidence>
<dbReference type="Pfam" id="PF04055">
    <property type="entry name" value="Radical_SAM"/>
    <property type="match status" value="1"/>
</dbReference>
<proteinExistence type="inferred from homology"/>
<dbReference type="InterPro" id="IPR006638">
    <property type="entry name" value="Elp3/MiaA/NifB-like_rSAM"/>
</dbReference>
<dbReference type="SUPFAM" id="SSF102114">
    <property type="entry name" value="Radical SAM enzymes"/>
    <property type="match status" value="1"/>
</dbReference>
<evidence type="ECO:0000256" key="7">
    <source>
        <dbReference type="ARBA" id="ARBA00023014"/>
    </source>
</evidence>
<feature type="binding site" evidence="12">
    <location>
        <position position="61"/>
    </location>
    <ligand>
        <name>[4Fe-4S] cluster</name>
        <dbReference type="ChEBI" id="CHEBI:49883"/>
        <label>1</label>
        <note>4Fe-4S-S-AdoMet</note>
    </ligand>
</feature>
<dbReference type="GO" id="GO:1904047">
    <property type="term" value="F:S-adenosyl-L-methionine binding"/>
    <property type="evidence" value="ECO:0007669"/>
    <property type="project" value="UniProtKB-UniRule"/>
</dbReference>
<dbReference type="Proteomes" id="UP000199221">
    <property type="component" value="Unassembled WGS sequence"/>
</dbReference>
<feature type="binding site" evidence="12">
    <location>
        <position position="229"/>
    </location>
    <ligand>
        <name>S-adenosyl-L-methionine</name>
        <dbReference type="ChEBI" id="CHEBI:59789"/>
    </ligand>
</feature>
<dbReference type="GO" id="GO:0046872">
    <property type="term" value="F:metal ion binding"/>
    <property type="evidence" value="ECO:0007669"/>
    <property type="project" value="UniProtKB-KW"/>
</dbReference>
<evidence type="ECO:0000256" key="10">
    <source>
        <dbReference type="ARBA" id="ARBA00023239"/>
    </source>
</evidence>
<keyword evidence="8 12" id="KW-0342">GTP-binding</keyword>
<dbReference type="GO" id="GO:0061798">
    <property type="term" value="F:GTP 3',8'-cyclase activity"/>
    <property type="evidence" value="ECO:0007669"/>
    <property type="project" value="UniProtKB-UniRule"/>
</dbReference>
<organism evidence="14 15">
    <name type="scientific">Pseudomonas soli</name>
    <dbReference type="NCBI Taxonomy" id="1306993"/>
    <lineage>
        <taxon>Bacteria</taxon>
        <taxon>Pseudomonadati</taxon>
        <taxon>Pseudomonadota</taxon>
        <taxon>Gammaproteobacteria</taxon>
        <taxon>Pseudomonadales</taxon>
        <taxon>Pseudomonadaceae</taxon>
        <taxon>Pseudomonas</taxon>
    </lineage>
</organism>
<dbReference type="InterPro" id="IPR013785">
    <property type="entry name" value="Aldolase_TIM"/>
</dbReference>
<evidence type="ECO:0000256" key="3">
    <source>
        <dbReference type="ARBA" id="ARBA00022691"/>
    </source>
</evidence>
<dbReference type="PROSITE" id="PS51918">
    <property type="entry name" value="RADICAL_SAM"/>
    <property type="match status" value="1"/>
</dbReference>
<protein>
    <recommendedName>
        <fullName evidence="1 12">GTP 3',8-cyclase</fullName>
        <ecNumber evidence="1 12">4.1.99.22</ecNumber>
    </recommendedName>
    <alternativeName>
        <fullName evidence="12">Molybdenum cofactor biosynthesis protein A</fullName>
    </alternativeName>
</protein>
<comment type="catalytic activity">
    <reaction evidence="11 12">
        <text>GTP + AH2 + S-adenosyl-L-methionine = (8S)-3',8-cyclo-7,8-dihydroguanosine 5'-triphosphate + 5'-deoxyadenosine + L-methionine + A + H(+)</text>
        <dbReference type="Rhea" id="RHEA:49576"/>
        <dbReference type="ChEBI" id="CHEBI:13193"/>
        <dbReference type="ChEBI" id="CHEBI:15378"/>
        <dbReference type="ChEBI" id="CHEBI:17319"/>
        <dbReference type="ChEBI" id="CHEBI:17499"/>
        <dbReference type="ChEBI" id="CHEBI:37565"/>
        <dbReference type="ChEBI" id="CHEBI:57844"/>
        <dbReference type="ChEBI" id="CHEBI:59789"/>
        <dbReference type="ChEBI" id="CHEBI:131766"/>
        <dbReference type="EC" id="4.1.99.22"/>
    </reaction>
</comment>
<dbReference type="NCBIfam" id="TIGR02666">
    <property type="entry name" value="moaA"/>
    <property type="match status" value="1"/>
</dbReference>
<feature type="binding site" evidence="12">
    <location>
        <position position="103"/>
    </location>
    <ligand>
        <name>GTP</name>
        <dbReference type="ChEBI" id="CHEBI:37565"/>
    </ligand>
</feature>
<dbReference type="AlphaFoldDB" id="A0A1H9A0T9"/>
<evidence type="ECO:0000256" key="9">
    <source>
        <dbReference type="ARBA" id="ARBA00023150"/>
    </source>
</evidence>
<dbReference type="InterPro" id="IPR007197">
    <property type="entry name" value="rSAM"/>
</dbReference>
<dbReference type="UniPathway" id="UPA00344"/>
<dbReference type="PANTHER" id="PTHR22960">
    <property type="entry name" value="MOLYBDOPTERIN COFACTOR SYNTHESIS PROTEIN A"/>
    <property type="match status" value="1"/>
</dbReference>
<keyword evidence="6 12" id="KW-0408">Iron</keyword>
<evidence type="ECO:0000256" key="4">
    <source>
        <dbReference type="ARBA" id="ARBA00022723"/>
    </source>
</evidence>
<feature type="binding site" evidence="12">
    <location>
        <position position="195"/>
    </location>
    <ligand>
        <name>GTP</name>
        <dbReference type="ChEBI" id="CHEBI:37565"/>
    </ligand>
</feature>
<evidence type="ECO:0000313" key="14">
    <source>
        <dbReference type="EMBL" id="SEP70254.1"/>
    </source>
</evidence>
<feature type="binding site" evidence="12">
    <location>
        <position position="68"/>
    </location>
    <ligand>
        <name>[4Fe-4S] cluster</name>
        <dbReference type="ChEBI" id="CHEBI:49883"/>
        <label>1</label>
        <note>4Fe-4S-S-AdoMet</note>
    </ligand>
</feature>
<dbReference type="SMART" id="SM00729">
    <property type="entry name" value="Elp3"/>
    <property type="match status" value="1"/>
</dbReference>
<comment type="subunit">
    <text evidence="12">Monomer and homodimer.</text>
</comment>
<comment type="function">
    <text evidence="12">Catalyzes the cyclization of GTP to (8S)-3',8-cyclo-7,8-dihydroguanosine 5'-triphosphate.</text>
</comment>
<dbReference type="InterPro" id="IPR050105">
    <property type="entry name" value="MoCo_biosynth_MoaA/MoaC"/>
</dbReference>
<keyword evidence="4 12" id="KW-0479">Metal-binding</keyword>
<dbReference type="SFLD" id="SFLDG01383">
    <property type="entry name" value="cyclic_pyranopterin_phosphate"/>
    <property type="match status" value="1"/>
</dbReference>
<keyword evidence="2 12" id="KW-0004">4Fe-4S</keyword>
<feature type="domain" description="Radical SAM core" evidence="13">
    <location>
        <begin position="45"/>
        <end position="264"/>
    </location>
</feature>
<accession>A0A1H9A0T9</accession>
<dbReference type="InterPro" id="IPR013483">
    <property type="entry name" value="MoaA"/>
</dbReference>
<keyword evidence="10 12" id="KW-0456">Lyase</keyword>
<dbReference type="CDD" id="cd21117">
    <property type="entry name" value="Twitch_MoaA"/>
    <property type="match status" value="1"/>
</dbReference>
<feature type="binding site" evidence="12">
    <location>
        <position position="311"/>
    </location>
    <ligand>
        <name>[4Fe-4S] cluster</name>
        <dbReference type="ChEBI" id="CHEBI:49883"/>
        <label>2</label>
        <note>4Fe-4S-substrate</note>
    </ligand>
</feature>
<dbReference type="InterPro" id="IPR040064">
    <property type="entry name" value="MoaA-like"/>
</dbReference>
<keyword evidence="9 12" id="KW-0501">Molybdenum cofactor biosynthesis</keyword>
<gene>
    <name evidence="12" type="primary">moaA</name>
    <name evidence="14" type="ORF">SAMN05216230_101274</name>
</gene>
<dbReference type="GO" id="GO:0006777">
    <property type="term" value="P:Mo-molybdopterin cofactor biosynthetic process"/>
    <property type="evidence" value="ECO:0007669"/>
    <property type="project" value="UniProtKB-UniRule"/>
</dbReference>
<dbReference type="GO" id="GO:0051539">
    <property type="term" value="F:4 iron, 4 sulfur cluster binding"/>
    <property type="evidence" value="ECO:0007669"/>
    <property type="project" value="UniProtKB-UniRule"/>
</dbReference>
<dbReference type="SFLD" id="SFLDG01067">
    <property type="entry name" value="SPASM/twitch_domain_containing"/>
    <property type="match status" value="1"/>
</dbReference>
<dbReference type="InterPro" id="IPR010505">
    <property type="entry name" value="MoaA_twitch"/>
</dbReference>
<reference evidence="14 15" key="1">
    <citation type="submission" date="2016-10" db="EMBL/GenBank/DDBJ databases">
        <authorList>
            <person name="de Groot N.N."/>
        </authorList>
    </citation>
    <scope>NUCLEOTIDE SEQUENCE [LARGE SCALE GENOMIC DNA]</scope>
    <source>
        <strain evidence="14 15">LMG 27941</strain>
    </source>
</reference>
<dbReference type="SFLD" id="SFLDS00029">
    <property type="entry name" value="Radical_SAM"/>
    <property type="match status" value="1"/>
</dbReference>
<dbReference type="SFLD" id="SFLDG01386">
    <property type="entry name" value="main_SPASM_domain-containing"/>
    <property type="match status" value="1"/>
</dbReference>
<dbReference type="PROSITE" id="PS01305">
    <property type="entry name" value="MOAA_NIFB_PQQE"/>
    <property type="match status" value="1"/>
</dbReference>
<keyword evidence="3 12" id="KW-0949">S-adenosyl-L-methionine</keyword>
<dbReference type="EMBL" id="FOEQ01000001">
    <property type="protein sequence ID" value="SEP70254.1"/>
    <property type="molecule type" value="Genomic_DNA"/>
</dbReference>
<feature type="binding site" evidence="12">
    <location>
        <position position="134"/>
    </location>
    <ligand>
        <name>GTP</name>
        <dbReference type="ChEBI" id="CHEBI:37565"/>
    </ligand>
</feature>
<comment type="cofactor">
    <cofactor evidence="12">
        <name>[4Fe-4S] cluster</name>
        <dbReference type="ChEBI" id="CHEBI:49883"/>
    </cofactor>
    <text evidence="12">Binds 2 [4Fe-4S] clusters. Binds 1 [4Fe-4S] cluster coordinated with 3 cysteines and an exchangeable S-adenosyl-L-methionine and 1 [4Fe-4S] cluster coordinated with 3 cysteines and the GTP-derived substrate.</text>
</comment>
<dbReference type="PANTHER" id="PTHR22960:SF0">
    <property type="entry name" value="MOLYBDENUM COFACTOR BIOSYNTHESIS PROTEIN 1"/>
    <property type="match status" value="1"/>
</dbReference>
<comment type="pathway">
    <text evidence="12">Cofactor biosynthesis; molybdopterin biosynthesis.</text>
</comment>
<dbReference type="CDD" id="cd01335">
    <property type="entry name" value="Radical_SAM"/>
    <property type="match status" value="1"/>
</dbReference>
<dbReference type="Gene3D" id="3.20.20.70">
    <property type="entry name" value="Aldolase class I"/>
    <property type="match status" value="1"/>
</dbReference>
<dbReference type="EC" id="4.1.99.22" evidence="1 12"/>
<sequence>MVGQSNLTPMGAGYSLDLIRGVWPPPATSMSSANVEKNAQALIDGFNRKVDYLRMSVTDRCDFRCVYCMAEDMQFLPRQQILSLEELYQVAERFVAMGTRKIRLTGGEPLVRQGIVELCGRIAALPGLRELCLTSNGSQLGRLAQPLFDAGVSRLNISLDSLDSERFRALTRTGDLAQVIAGIDAARAAGFRRTKLNAVVLKGRNDHEIVDLVRFAIDRELDISFIEEMPLGVISEHERGESFCSSDDVRARLAEHFTLVESAESSQGPARYWRLAEAPNTRVGFISPHSHNFCATCNRVRLTVEGRLLLCLGNEHSVDLKQVMRQHPGDSARLEKAIRDAMQLKPYRHHFEVGGEVQILRFMNMTGG</sequence>
<evidence type="ECO:0000313" key="15">
    <source>
        <dbReference type="Proteomes" id="UP000199221"/>
    </source>
</evidence>
<evidence type="ECO:0000259" key="13">
    <source>
        <dbReference type="PROSITE" id="PS51918"/>
    </source>
</evidence>
<evidence type="ECO:0000256" key="1">
    <source>
        <dbReference type="ARBA" id="ARBA00012167"/>
    </source>
</evidence>
<evidence type="ECO:0000256" key="6">
    <source>
        <dbReference type="ARBA" id="ARBA00023004"/>
    </source>
</evidence>
<evidence type="ECO:0000256" key="5">
    <source>
        <dbReference type="ARBA" id="ARBA00022741"/>
    </source>
</evidence>
<feature type="binding site" evidence="12">
    <location>
        <position position="54"/>
    </location>
    <ligand>
        <name>GTP</name>
        <dbReference type="ChEBI" id="CHEBI:37565"/>
    </ligand>
</feature>
<comment type="similarity">
    <text evidence="12">Belongs to the radical SAM superfamily. MoaA family.</text>
</comment>
<evidence type="ECO:0000256" key="12">
    <source>
        <dbReference type="HAMAP-Rule" id="MF_01225"/>
    </source>
</evidence>
<feature type="binding site" evidence="12">
    <location>
        <begin position="299"/>
        <end position="301"/>
    </location>
    <ligand>
        <name>GTP</name>
        <dbReference type="ChEBI" id="CHEBI:37565"/>
    </ligand>
</feature>